<dbReference type="EMBL" id="QFFJ01000001">
    <property type="protein sequence ID" value="RBL93892.1"/>
    <property type="molecule type" value="Genomic_DNA"/>
</dbReference>
<evidence type="ECO:0000259" key="2">
    <source>
        <dbReference type="Pfam" id="PF01364"/>
    </source>
</evidence>
<proteinExistence type="predicted"/>
<name>A0A365Y5M9_9BACT</name>
<dbReference type="InterPro" id="IPR026444">
    <property type="entry name" value="Secre_tail"/>
</dbReference>
<dbReference type="NCBIfam" id="NF033707">
    <property type="entry name" value="T9SS_sortase"/>
    <property type="match status" value="1"/>
</dbReference>
<dbReference type="Gene3D" id="2.60.40.4070">
    <property type="match status" value="1"/>
</dbReference>
<dbReference type="InterPro" id="IPR029031">
    <property type="entry name" value="Gingipain_N_sf"/>
</dbReference>
<evidence type="ECO:0000313" key="4">
    <source>
        <dbReference type="Proteomes" id="UP000253410"/>
    </source>
</evidence>
<dbReference type="NCBIfam" id="TIGR04183">
    <property type="entry name" value="Por_Secre_tail"/>
    <property type="match status" value="1"/>
</dbReference>
<dbReference type="GO" id="GO:0006508">
    <property type="term" value="P:proteolysis"/>
    <property type="evidence" value="ECO:0007669"/>
    <property type="project" value="InterPro"/>
</dbReference>
<dbReference type="GO" id="GO:0008234">
    <property type="term" value="F:cysteine-type peptidase activity"/>
    <property type="evidence" value="ECO:0007669"/>
    <property type="project" value="InterPro"/>
</dbReference>
<dbReference type="Gene3D" id="3.40.50.1460">
    <property type="match status" value="1"/>
</dbReference>
<evidence type="ECO:0000256" key="1">
    <source>
        <dbReference type="ARBA" id="ARBA00022729"/>
    </source>
</evidence>
<comment type="caution">
    <text evidence="3">The sequence shown here is derived from an EMBL/GenBank/DDBJ whole genome shotgun (WGS) entry which is preliminary data.</text>
</comment>
<dbReference type="RefSeq" id="WP_113616477.1">
    <property type="nucleotide sequence ID" value="NZ_QFFJ01000001.1"/>
</dbReference>
<dbReference type="CDD" id="cd02258">
    <property type="entry name" value="Peptidase_C25_N"/>
    <property type="match status" value="1"/>
</dbReference>
<evidence type="ECO:0000313" key="3">
    <source>
        <dbReference type="EMBL" id="RBL93892.1"/>
    </source>
</evidence>
<dbReference type="Gene3D" id="3.40.50.10390">
    <property type="entry name" value="Gingipain r, domain 1"/>
    <property type="match status" value="1"/>
</dbReference>
<reference evidence="3 4" key="1">
    <citation type="submission" date="2018-05" db="EMBL/GenBank/DDBJ databases">
        <title>Chitinophaga sp. K3CV102501T nov., isolated from isolated from a monsoon evergreen broad-leaved forest soil.</title>
        <authorList>
            <person name="Lv Y."/>
        </authorList>
    </citation>
    <scope>NUCLEOTIDE SEQUENCE [LARGE SCALE GENOMIC DNA]</scope>
    <source>
        <strain evidence="3 4">GDMCC 1.1325</strain>
    </source>
</reference>
<accession>A0A365Y5M9</accession>
<feature type="domain" description="Gingipain" evidence="2">
    <location>
        <begin position="408"/>
        <end position="776"/>
    </location>
</feature>
<dbReference type="OrthoDB" id="9809780at2"/>
<organism evidence="3 4">
    <name type="scientific">Chitinophaga flava</name>
    <dbReference type="NCBI Taxonomy" id="2259036"/>
    <lineage>
        <taxon>Bacteria</taxon>
        <taxon>Pseudomonadati</taxon>
        <taxon>Bacteroidota</taxon>
        <taxon>Chitinophagia</taxon>
        <taxon>Chitinophagales</taxon>
        <taxon>Chitinophagaceae</taxon>
        <taxon>Chitinophaga</taxon>
    </lineage>
</organism>
<protein>
    <recommendedName>
        <fullName evidence="2">Gingipain domain-containing protein</fullName>
    </recommendedName>
</protein>
<dbReference type="Proteomes" id="UP000253410">
    <property type="component" value="Unassembled WGS sequence"/>
</dbReference>
<dbReference type="Pfam" id="PF01364">
    <property type="entry name" value="Peptidase_C25"/>
    <property type="match status" value="1"/>
</dbReference>
<gene>
    <name evidence="3" type="ORF">DF182_15500</name>
</gene>
<dbReference type="InterPro" id="IPR029030">
    <property type="entry name" value="Caspase-like_dom_sf"/>
</dbReference>
<dbReference type="SUPFAM" id="SSF52129">
    <property type="entry name" value="Caspase-like"/>
    <property type="match status" value="1"/>
</dbReference>
<dbReference type="InterPro" id="IPR001769">
    <property type="entry name" value="Gingipain"/>
</dbReference>
<dbReference type="AlphaFoldDB" id="A0A365Y5M9"/>
<sequence>MKPSYIFPVLLLIFLYHNRTAFGQTGPRSYNNHSILASGNWFKLSVAGPGVYKIDVPMLQQMGIDTRQLPSGAVRLYGSGGQMLPEANGQPHPDDLPEVALQVNDGGDGYLNGNDYILFYTPGPHRWQWNPWQPGFSHQYNLYNDVSWYFITTGGDGARIRQDNNARLPDKTVLFFDYHTFYERDSLNFLSSGKQWWGQEFSKVVGNSRTYDFVLPGAPEGPVAVKFRAAARSASGCNFKVSLNGTAAASAYLLPVGGSVFESIATAAMATGTAAVSQATVSAGVEFQPGDINSRGWLDYLELTASCPLRIPASGMLDFRSTTDLGTPQQLQYVLSNATAQTQIWEVTDQLHPLAMGTVLRADSLSFTRSADSLREFIAFNPGSAGRPVLGGPVINQDLHGAPGADLLIVTHEAFRAEAERLAAWRQQHDQLNVQVVTTSQVYNEFASGSPDPTAIRNYVKMHYDRGDHPRYLLLFGAASYDYRQRVKNNTNLVPSWQSEASLDAIHSYVSDDFFGLLDDTEDITRTDITNLLDIGIGRLPVRNTTEARMAVDKIIRYQQPVSFGPWRNQVTLLADDGDDNLHFNDAEAMGAMIAKSNAQANIGKIYLDAYPKENTSSGSHSPEVNKAIANTINSGTLVMNYTGHGSNNRLAEETIMDAASVREWVNENRLPLLITATCDFAPFDDPGINSLGAQLLLQQNTGAIALMTTTRAVFANSNRLMNANYLQAAFTPLADGNMRSLGEAIQQGKNATYSTSGDVINNRKFQLLGDPSMTLAFPQWRVITDSINGQKAGTETDTLKGLQPCIIKGHIADKRGNILEGYQGTVTTVVYDQPATYHTRGNDPRSQVAEYKLQQRVLFKGTQTVKDGRFTVAFTVPADLQPGKASGKISYYACGEMSDGGGYFQGFTAGGLMNNAPADVTGPDVKVWLDSKRFVNGDMTGPSPLLMIDLADSSGINVSGNNPEHHLMAILDSSEYFVLNDYFEASLDSYQKGQVRFPLTALPTGAHRITIKAWDTYNNSTVTTIFFKVAEPGSLTVEEVVNYPNPFYDVTRFSFLHNQQGQQLQVDLQVFSTDGRLVKKMRSTIFSGTSRFDGSPWDGRGDSGARLPAGIYIYRLIISSNGKTRTLGGKMVLL</sequence>
<keyword evidence="4" id="KW-1185">Reference proteome</keyword>
<keyword evidence="1" id="KW-0732">Signal</keyword>